<evidence type="ECO:0000313" key="3">
    <source>
        <dbReference type="Proteomes" id="UP000004080"/>
    </source>
</evidence>
<dbReference type="eggNOG" id="COG0454">
    <property type="taxonomic scope" value="Bacteria"/>
</dbReference>
<feature type="domain" description="N-acetyltransferase" evidence="1">
    <location>
        <begin position="14"/>
        <end position="150"/>
    </location>
</feature>
<evidence type="ECO:0000313" key="2">
    <source>
        <dbReference type="EMBL" id="EIT84566.1"/>
    </source>
</evidence>
<dbReference type="STRING" id="1196324.A374_14600"/>
<gene>
    <name evidence="2" type="ORF">A374_14600</name>
</gene>
<evidence type="ECO:0000259" key="1">
    <source>
        <dbReference type="PROSITE" id="PS51186"/>
    </source>
</evidence>
<dbReference type="AlphaFoldDB" id="I8IYL7"/>
<dbReference type="SUPFAM" id="SSF55729">
    <property type="entry name" value="Acyl-CoA N-acyltransferases (Nat)"/>
    <property type="match status" value="1"/>
</dbReference>
<keyword evidence="3" id="KW-1185">Reference proteome</keyword>
<dbReference type="OrthoDB" id="2900974at2"/>
<accession>I8IYL7</accession>
<dbReference type="InterPro" id="IPR000182">
    <property type="entry name" value="GNAT_dom"/>
</dbReference>
<proteinExistence type="predicted"/>
<dbReference type="RefSeq" id="WP_007202996.1">
    <property type="nucleotide sequence ID" value="NZ_AKKV01000031.1"/>
</dbReference>
<dbReference type="PATRIC" id="fig|1196324.3.peg.2983"/>
<dbReference type="GO" id="GO:0016747">
    <property type="term" value="F:acyltransferase activity, transferring groups other than amino-acyl groups"/>
    <property type="evidence" value="ECO:0007669"/>
    <property type="project" value="InterPro"/>
</dbReference>
<dbReference type="EMBL" id="AKKV01000031">
    <property type="protein sequence ID" value="EIT84566.1"/>
    <property type="molecule type" value="Genomic_DNA"/>
</dbReference>
<dbReference type="CDD" id="cd04301">
    <property type="entry name" value="NAT_SF"/>
    <property type="match status" value="1"/>
</dbReference>
<dbReference type="InterPro" id="IPR016181">
    <property type="entry name" value="Acyl_CoA_acyltransferase"/>
</dbReference>
<protein>
    <recommendedName>
        <fullName evidence="1">N-acetyltransferase domain-containing protein</fullName>
    </recommendedName>
</protein>
<sequence length="150" mass="17022">MVVYDVPAHAGQELITKIATLFAQQRTHTTNEDRFVQLLQGITYALSEDTAAGIIVAEQDGDIVGAAFYNIGVQLQLGGRYLWLNDLYVQEEERNQGIARKILLHLIHHAEREGMVSIELETGVNNSVTKYLYNSLDFHDIVSQRYRFNL</sequence>
<dbReference type="Gene3D" id="3.40.630.30">
    <property type="match status" value="1"/>
</dbReference>
<name>I8IYL7_9BACL</name>
<dbReference type="Pfam" id="PF00583">
    <property type="entry name" value="Acetyltransf_1"/>
    <property type="match status" value="1"/>
</dbReference>
<dbReference type="Proteomes" id="UP000004080">
    <property type="component" value="Unassembled WGS sequence"/>
</dbReference>
<dbReference type="PROSITE" id="PS51186">
    <property type="entry name" value="GNAT"/>
    <property type="match status" value="1"/>
</dbReference>
<organism evidence="2 3">
    <name type="scientific">Fictibacillus macauensis ZFHKF-1</name>
    <dbReference type="NCBI Taxonomy" id="1196324"/>
    <lineage>
        <taxon>Bacteria</taxon>
        <taxon>Bacillati</taxon>
        <taxon>Bacillota</taxon>
        <taxon>Bacilli</taxon>
        <taxon>Bacillales</taxon>
        <taxon>Fictibacillaceae</taxon>
        <taxon>Fictibacillus</taxon>
    </lineage>
</organism>
<comment type="caution">
    <text evidence="2">The sequence shown here is derived from an EMBL/GenBank/DDBJ whole genome shotgun (WGS) entry which is preliminary data.</text>
</comment>
<reference evidence="2 3" key="1">
    <citation type="journal article" date="2012" name="J. Bacteriol.">
        <title>Genome of Bacillus macauensis ZFHKF-1, a Long-Chain-Forming Bacterium.</title>
        <authorList>
            <person name="Cai L."/>
            <person name="Zhang T."/>
        </authorList>
    </citation>
    <scope>NUCLEOTIDE SEQUENCE [LARGE SCALE GENOMIC DNA]</scope>
    <source>
        <strain evidence="2 3">ZFHKF-1</strain>
    </source>
</reference>